<accession>A0AAD1UAR7</accession>
<keyword evidence="4" id="KW-0328">Glycosyltransferase</keyword>
<dbReference type="PANTHER" id="PTHR22914:SF9">
    <property type="entry name" value="CHITIN SYNTHASE 1"/>
    <property type="match status" value="1"/>
</dbReference>
<evidence type="ECO:0000256" key="6">
    <source>
        <dbReference type="ARBA" id="ARBA00022692"/>
    </source>
</evidence>
<feature type="transmembrane region" description="Helical" evidence="10">
    <location>
        <begin position="664"/>
        <end position="689"/>
    </location>
</feature>
<dbReference type="Pfam" id="PF01644">
    <property type="entry name" value="Chitin_synth_1"/>
    <property type="match status" value="2"/>
</dbReference>
<evidence type="ECO:0000256" key="3">
    <source>
        <dbReference type="ARBA" id="ARBA00022475"/>
    </source>
</evidence>
<evidence type="ECO:0000256" key="10">
    <source>
        <dbReference type="SAM" id="Phobius"/>
    </source>
</evidence>
<sequence>MYRENFLKTRRSKRHKNMTEEEVIKDNAILLTDDDISKENFSYKSKTFPDSNFELQYAPCSIIEKVDSCGNSHSELRVFHHDKTQPDEKLPDDSYIMELKNLNKGVDQFDNGKPAKQGPKMNYCITMYQETWGQILQSIGGCVRSIFELEEEDPQEYAADNFAIILVADGISKLKKDFIDKMIEYRLFDVEMCHNAVSNYKDKTHSPKTFEKHKTKIASENELRQKGNGYSLKEYSYASHNVGHIFGTKLDQDKLKEMFEEKDYQAIHPDKEIDEQKLPYLVNLHNGPSAESPYHWLIENGKDKNGNERFFRANPIKFFFCIKHENSGKIESHLWFFKGFCATTNPVYCQMIDAGTIPLKKSISFICKYMDTYDNVGGASGEIEVFEPSDVELGSGYFRITDEKQVAKLEKKIEGKKRRKVGNKIKCQNDEWYVKKSRSCFAKFEARCMILAQYVEYKISHYLDKSFESLFGFVSVLPGAFCTFRWEAISGDPMKSFFKGLEKDKHTAKEANMYLAEDRVMCLEILRKYSNAWVLRYIPGCIALTDPPDSVIGLIKQRRRWTNGSMFASWYVIDHLNMINRSGHSFFRKMFLSMLYAYMLVNFVFSLVLVGSLYGAFSIFVSEYFDEEECGSFGGARILETAYLSLLFIFILMSITKPISKSGWIYSLFVVFFGIFIFISIAVGLNFFWKNRESVWIAIMLGATLVGSYILPPIFNWNRMNLCKYFFGAIILVFLSPTYVNIIIIYSMANLHDVSWGNRETDETNAEATKRALEQFRALYLIVWIAANVAYGYTIIYITDTNQTFFVLILTVFVSGQVLIKLVSAVIYFFYEKYTKVAVNMTRLSEKNNVVQLQIGDRLRDKMREQRKDIHRKIYGDKLASGLKSTNTGVSKGSRF</sequence>
<dbReference type="InterPro" id="IPR029044">
    <property type="entry name" value="Nucleotide-diphossugar_trans"/>
</dbReference>
<evidence type="ECO:0000256" key="4">
    <source>
        <dbReference type="ARBA" id="ARBA00022676"/>
    </source>
</evidence>
<dbReference type="SUPFAM" id="SSF53448">
    <property type="entry name" value="Nucleotide-diphospho-sugar transferases"/>
    <property type="match status" value="1"/>
</dbReference>
<evidence type="ECO:0000256" key="8">
    <source>
        <dbReference type="ARBA" id="ARBA00023136"/>
    </source>
</evidence>
<feature type="transmembrane region" description="Helical" evidence="10">
    <location>
        <begin position="805"/>
        <end position="831"/>
    </location>
</feature>
<keyword evidence="12" id="KW-1185">Reference proteome</keyword>
<protein>
    <recommendedName>
        <fullName evidence="2">chitin synthase</fullName>
        <ecNumber evidence="2">2.4.1.16</ecNumber>
    </recommendedName>
</protein>
<dbReference type="PANTHER" id="PTHR22914">
    <property type="entry name" value="CHITIN SYNTHASE"/>
    <property type="match status" value="1"/>
</dbReference>
<feature type="transmembrane region" description="Helical" evidence="10">
    <location>
        <begin position="595"/>
        <end position="621"/>
    </location>
</feature>
<feature type="transmembrane region" description="Helical" evidence="10">
    <location>
        <begin position="695"/>
        <end position="714"/>
    </location>
</feature>
<evidence type="ECO:0000256" key="5">
    <source>
        <dbReference type="ARBA" id="ARBA00022679"/>
    </source>
</evidence>
<evidence type="ECO:0000256" key="9">
    <source>
        <dbReference type="ARBA" id="ARBA00023316"/>
    </source>
</evidence>
<gene>
    <name evidence="11" type="ORF">ECRASSUSDP1_LOCUS4749</name>
</gene>
<keyword evidence="9" id="KW-0961">Cell wall biogenesis/degradation</keyword>
<feature type="transmembrane region" description="Helical" evidence="10">
    <location>
        <begin position="633"/>
        <end position="652"/>
    </location>
</feature>
<organism evidence="11 12">
    <name type="scientific">Euplotes crassus</name>
    <dbReference type="NCBI Taxonomy" id="5936"/>
    <lineage>
        <taxon>Eukaryota</taxon>
        <taxon>Sar</taxon>
        <taxon>Alveolata</taxon>
        <taxon>Ciliophora</taxon>
        <taxon>Intramacronucleata</taxon>
        <taxon>Spirotrichea</taxon>
        <taxon>Hypotrichia</taxon>
        <taxon>Euplotida</taxon>
        <taxon>Euplotidae</taxon>
        <taxon>Moneuplotes</taxon>
    </lineage>
</organism>
<dbReference type="GO" id="GO:0071555">
    <property type="term" value="P:cell wall organization"/>
    <property type="evidence" value="ECO:0007669"/>
    <property type="project" value="UniProtKB-KW"/>
</dbReference>
<evidence type="ECO:0000256" key="2">
    <source>
        <dbReference type="ARBA" id="ARBA00012543"/>
    </source>
</evidence>
<evidence type="ECO:0000313" key="11">
    <source>
        <dbReference type="EMBL" id="CAI2363414.1"/>
    </source>
</evidence>
<evidence type="ECO:0000313" key="12">
    <source>
        <dbReference type="Proteomes" id="UP001295684"/>
    </source>
</evidence>
<keyword evidence="3" id="KW-1003">Cell membrane</keyword>
<keyword evidence="8 10" id="KW-0472">Membrane</keyword>
<keyword evidence="5" id="KW-0808">Transferase</keyword>
<dbReference type="GO" id="GO:0006031">
    <property type="term" value="P:chitin biosynthetic process"/>
    <property type="evidence" value="ECO:0007669"/>
    <property type="project" value="TreeGrafter"/>
</dbReference>
<evidence type="ECO:0000256" key="7">
    <source>
        <dbReference type="ARBA" id="ARBA00022989"/>
    </source>
</evidence>
<keyword evidence="6 10" id="KW-0812">Transmembrane</keyword>
<feature type="transmembrane region" description="Helical" evidence="10">
    <location>
        <begin position="778"/>
        <end position="798"/>
    </location>
</feature>
<keyword evidence="7 10" id="KW-1133">Transmembrane helix</keyword>
<proteinExistence type="predicted"/>
<comment type="caution">
    <text evidence="11">The sequence shown here is derived from an EMBL/GenBank/DDBJ whole genome shotgun (WGS) entry which is preliminary data.</text>
</comment>
<comment type="subcellular location">
    <subcellularLocation>
        <location evidence="1">Cell membrane</location>
        <topology evidence="1">Multi-pass membrane protein</topology>
    </subcellularLocation>
</comment>
<feature type="transmembrane region" description="Helical" evidence="10">
    <location>
        <begin position="726"/>
        <end position="749"/>
    </location>
</feature>
<reference evidence="11" key="1">
    <citation type="submission" date="2023-07" db="EMBL/GenBank/DDBJ databases">
        <authorList>
            <consortium name="AG Swart"/>
            <person name="Singh M."/>
            <person name="Singh A."/>
            <person name="Seah K."/>
            <person name="Emmerich C."/>
        </authorList>
    </citation>
    <scope>NUCLEOTIDE SEQUENCE</scope>
    <source>
        <strain evidence="11">DP1</strain>
    </source>
</reference>
<dbReference type="Proteomes" id="UP001295684">
    <property type="component" value="Unassembled WGS sequence"/>
</dbReference>
<dbReference type="EC" id="2.4.1.16" evidence="2"/>
<dbReference type="GO" id="GO:0005886">
    <property type="term" value="C:plasma membrane"/>
    <property type="evidence" value="ECO:0007669"/>
    <property type="project" value="UniProtKB-SubCell"/>
</dbReference>
<dbReference type="AlphaFoldDB" id="A0AAD1UAR7"/>
<dbReference type="GO" id="GO:0004100">
    <property type="term" value="F:chitin synthase activity"/>
    <property type="evidence" value="ECO:0007669"/>
    <property type="project" value="UniProtKB-EC"/>
</dbReference>
<name>A0AAD1UAR7_EUPCR</name>
<dbReference type="EMBL" id="CAMPGE010004563">
    <property type="protein sequence ID" value="CAI2363414.1"/>
    <property type="molecule type" value="Genomic_DNA"/>
</dbReference>
<evidence type="ECO:0000256" key="1">
    <source>
        <dbReference type="ARBA" id="ARBA00004651"/>
    </source>
</evidence>
<dbReference type="InterPro" id="IPR004835">
    <property type="entry name" value="Chitin_synth"/>
</dbReference>